<keyword evidence="2" id="KW-1185">Reference proteome</keyword>
<accession>A0ABY2H545</accession>
<dbReference type="RefSeq" id="XP_073559600.1">
    <property type="nucleotide sequence ID" value="XM_073701733.1"/>
</dbReference>
<dbReference type="Gene3D" id="3.40.630.30">
    <property type="match status" value="1"/>
</dbReference>
<evidence type="ECO:0000313" key="2">
    <source>
        <dbReference type="Proteomes" id="UP001642720"/>
    </source>
</evidence>
<name>A0ABY2H545_9HYPO</name>
<reference evidence="1 2" key="1">
    <citation type="submission" date="2018-01" db="EMBL/GenBank/DDBJ databases">
        <title>Genome characterization of the sugarcane-associated fungus Trichoderma ghanense CCMA-1212 and their application in lignocelulose bioconversion.</title>
        <authorList>
            <person name="Steindorff A.S."/>
            <person name="Mendes T.D."/>
            <person name="Vilela E.S.D."/>
            <person name="Rodrigues D.S."/>
            <person name="Formighieri E.F."/>
            <person name="Melo I.S."/>
            <person name="Favaro L.C.L."/>
        </authorList>
    </citation>
    <scope>NUCLEOTIDE SEQUENCE [LARGE SCALE GENOMIC DNA]</scope>
    <source>
        <strain evidence="1 2">CCMA-1212</strain>
    </source>
</reference>
<gene>
    <name evidence="1" type="ORF">CCMA1212_004429</name>
</gene>
<dbReference type="EMBL" id="PPTA01000005">
    <property type="protein sequence ID" value="TFB03399.1"/>
    <property type="molecule type" value="Genomic_DNA"/>
</dbReference>
<protein>
    <recommendedName>
        <fullName evidence="3">N-acetyltransferase domain-containing protein</fullName>
    </recommendedName>
</protein>
<organism evidence="1 2">
    <name type="scientific">Trichoderma ghanense</name>
    <dbReference type="NCBI Taxonomy" id="65468"/>
    <lineage>
        <taxon>Eukaryota</taxon>
        <taxon>Fungi</taxon>
        <taxon>Dikarya</taxon>
        <taxon>Ascomycota</taxon>
        <taxon>Pezizomycotina</taxon>
        <taxon>Sordariomycetes</taxon>
        <taxon>Hypocreomycetidae</taxon>
        <taxon>Hypocreales</taxon>
        <taxon>Hypocreaceae</taxon>
        <taxon>Trichoderma</taxon>
    </lineage>
</organism>
<proteinExistence type="predicted"/>
<evidence type="ECO:0000313" key="1">
    <source>
        <dbReference type="EMBL" id="TFB03399.1"/>
    </source>
</evidence>
<comment type="caution">
    <text evidence="1">The sequence shown here is derived from an EMBL/GenBank/DDBJ whole genome shotgun (WGS) entry which is preliminary data.</text>
</comment>
<dbReference type="GeneID" id="300576183"/>
<dbReference type="Proteomes" id="UP001642720">
    <property type="component" value="Unassembled WGS sequence"/>
</dbReference>
<evidence type="ECO:0008006" key="3">
    <source>
        <dbReference type="Google" id="ProtNLM"/>
    </source>
</evidence>
<sequence length="251" mass="28782">MPPQENSVPSHSQKYTSVDLIPWDPENSSHCARLFDQRVACTWDEELIEEWKGKVREGNKLLYWITINDDLPAKQDLLARHIARYPNEKEPIVDTAQELGKSPRTPTSESFIPIGHIALDLYPDRNEQFKLPQSTVWIKSLYISWAIQAGGFGRSAMHQLERLATQPPLRATTMALDTVTKLFQATPESIAIFNKIRGAEIPAGQFRSNEEWYARQGYEVVAYITGMYKWRDRETGSEIEVPSVFMKKDLV</sequence>